<comment type="subcellular location">
    <subcellularLocation>
        <location evidence="1">Cytoplasm</location>
    </subcellularLocation>
</comment>
<dbReference type="AlphaFoldDB" id="A0A7S4KQT6"/>
<keyword evidence="3" id="KW-0963">Cytoplasm</keyword>
<dbReference type="PRINTS" id="PR00315">
    <property type="entry name" value="ELONGATNFCT"/>
</dbReference>
<evidence type="ECO:0000256" key="1">
    <source>
        <dbReference type="ARBA" id="ARBA00004496"/>
    </source>
</evidence>
<evidence type="ECO:0000256" key="5">
    <source>
        <dbReference type="ARBA" id="ARBA00022801"/>
    </source>
</evidence>
<dbReference type="CDD" id="cd16267">
    <property type="entry name" value="HBS1-like_II"/>
    <property type="match status" value="1"/>
</dbReference>
<reference evidence="11" key="1">
    <citation type="submission" date="2021-01" db="EMBL/GenBank/DDBJ databases">
        <authorList>
            <person name="Corre E."/>
            <person name="Pelletier E."/>
            <person name="Niang G."/>
            <person name="Scheremetjew M."/>
            <person name="Finn R."/>
            <person name="Kale V."/>
            <person name="Holt S."/>
            <person name="Cochrane G."/>
            <person name="Meng A."/>
            <person name="Brown T."/>
            <person name="Cohen L."/>
        </authorList>
    </citation>
    <scope>NUCLEOTIDE SEQUENCE</scope>
    <source>
        <strain evidence="11">SoJaBio B1-5/56/2</strain>
    </source>
</reference>
<dbReference type="SUPFAM" id="SSF50447">
    <property type="entry name" value="Translation proteins"/>
    <property type="match status" value="1"/>
</dbReference>
<dbReference type="InterPro" id="IPR009001">
    <property type="entry name" value="Transl_elong_EF1A/Init_IF2_C"/>
</dbReference>
<organism evidence="11">
    <name type="scientific">Paramoeba aestuarina</name>
    <dbReference type="NCBI Taxonomy" id="180227"/>
    <lineage>
        <taxon>Eukaryota</taxon>
        <taxon>Amoebozoa</taxon>
        <taxon>Discosea</taxon>
        <taxon>Flabellinia</taxon>
        <taxon>Dactylopodida</taxon>
        <taxon>Paramoebidae</taxon>
        <taxon>Paramoeba</taxon>
    </lineage>
</organism>
<feature type="compositionally biased region" description="Low complexity" evidence="9">
    <location>
        <begin position="148"/>
        <end position="180"/>
    </location>
</feature>
<dbReference type="PROSITE" id="PS51722">
    <property type="entry name" value="G_TR_2"/>
    <property type="match status" value="1"/>
</dbReference>
<dbReference type="GO" id="GO:0003924">
    <property type="term" value="F:GTPase activity"/>
    <property type="evidence" value="ECO:0007669"/>
    <property type="project" value="InterPro"/>
</dbReference>
<dbReference type="SUPFAM" id="SSF52540">
    <property type="entry name" value="P-loop containing nucleoside triphosphate hydrolases"/>
    <property type="match status" value="1"/>
</dbReference>
<feature type="compositionally biased region" description="Basic and acidic residues" evidence="9">
    <location>
        <begin position="74"/>
        <end position="92"/>
    </location>
</feature>
<feature type="region of interest" description="Disordered" evidence="9">
    <location>
        <begin position="137"/>
        <end position="196"/>
    </location>
</feature>
<name>A0A7S4KQT6_9EUKA</name>
<dbReference type="FunFam" id="3.40.50.300:FF:000204">
    <property type="entry name" value="Translation elongation factor Tu"/>
    <property type="match status" value="1"/>
</dbReference>
<dbReference type="InterPro" id="IPR050100">
    <property type="entry name" value="TRAFAC_GTPase_members"/>
</dbReference>
<dbReference type="CDD" id="cd01883">
    <property type="entry name" value="EF1_alpha"/>
    <property type="match status" value="1"/>
</dbReference>
<evidence type="ECO:0000256" key="2">
    <source>
        <dbReference type="ARBA" id="ARBA00007249"/>
    </source>
</evidence>
<dbReference type="Pfam" id="PF22594">
    <property type="entry name" value="GTP-eEF1A_C"/>
    <property type="match status" value="1"/>
</dbReference>
<dbReference type="SUPFAM" id="SSF50465">
    <property type="entry name" value="EF-Tu/eEF-1alpha/eIF2-gamma C-terminal domain"/>
    <property type="match status" value="1"/>
</dbReference>
<proteinExistence type="inferred from homology"/>
<feature type="compositionally biased region" description="Basic and acidic residues" evidence="9">
    <location>
        <begin position="187"/>
        <end position="196"/>
    </location>
</feature>
<dbReference type="GO" id="GO:0005737">
    <property type="term" value="C:cytoplasm"/>
    <property type="evidence" value="ECO:0007669"/>
    <property type="project" value="UniProtKB-SubCell"/>
</dbReference>
<dbReference type="EMBL" id="HBKR01015065">
    <property type="protein sequence ID" value="CAE2302538.1"/>
    <property type="molecule type" value="Transcribed_RNA"/>
</dbReference>
<keyword evidence="7" id="KW-0342">GTP-binding</keyword>
<evidence type="ECO:0000313" key="11">
    <source>
        <dbReference type="EMBL" id="CAE2302538.1"/>
    </source>
</evidence>
<protein>
    <recommendedName>
        <fullName evidence="10">Tr-type G domain-containing protein</fullName>
    </recommendedName>
</protein>
<feature type="region of interest" description="Disordered" evidence="9">
    <location>
        <begin position="574"/>
        <end position="595"/>
    </location>
</feature>
<feature type="domain" description="Tr-type G" evidence="10">
    <location>
        <begin position="209"/>
        <end position="431"/>
    </location>
</feature>
<gene>
    <name evidence="11" type="ORF">NAES01612_LOCUS9971</name>
</gene>
<dbReference type="InterPro" id="IPR000795">
    <property type="entry name" value="T_Tr_GTP-bd_dom"/>
</dbReference>
<keyword evidence="5" id="KW-0378">Hydrolase</keyword>
<dbReference type="Pfam" id="PF00009">
    <property type="entry name" value="GTP_EFTU"/>
    <property type="match status" value="1"/>
</dbReference>
<dbReference type="PANTHER" id="PTHR23115">
    <property type="entry name" value="TRANSLATION FACTOR"/>
    <property type="match status" value="1"/>
</dbReference>
<evidence type="ECO:0000256" key="6">
    <source>
        <dbReference type="ARBA" id="ARBA00022917"/>
    </source>
</evidence>
<sequence length="642" mass="70383">MSSQGARGGSSLFDFVDEASHKKAGIDQCVDEIYEYLDDASIFTAQEIYNAANESGGDTHVALAILQSAQERAQTPKKDNKGKKDTGKKDAGGEETFFDFHEEEDDKRKIIHVKTPMEMGALGELARGDSLHDTMLERSGRKASEKTPAPLASSASPSPLTSSSSPRASPSLFSSSSSSSVQKIKKQRGEAKTKDLQARFEKEKKDKDKEHLNLVVIGHVDAGKSTIMGHLLYLIGDVSNKELHRFKVDSENMGKGSFHFAWVLDQNAEERERGVTMDISVNYFDTEHKKVTLLDAPGHRDFVPRMIAGAAQADVAILVINASLGEFEKGFESDGQTKEHAVLARSLGITRLIVAINKLDLEGWSEERYREIEGKLSKYLLKEGFSQKNLAFLPCSGLTGENIKSFTANGGEWYKGPTLLEAIDEVPPIPRRVEKPFRMSISDVYSEISTGLTVTGKVESGFVMADDNLMIVPSKEIVKVKAVRILGDMVDFASAGTNVELSLKGVDISLLHVGAVLCDPENPIRTTRRFGATIQTFDLGQFGVIRPGHEVVVHLNNIVEAGCLGKRLMVHDLSDGGKGKGKNEPQQKRRAKILGSKQTASVRIDLKKPICLELFSEFRQLGRFTIRSEGRTVAAGIVTEIF</sequence>
<dbReference type="Gene3D" id="3.40.50.300">
    <property type="entry name" value="P-loop containing nucleotide triphosphate hydrolases"/>
    <property type="match status" value="1"/>
</dbReference>
<feature type="region of interest" description="Disordered" evidence="9">
    <location>
        <begin position="70"/>
        <end position="101"/>
    </location>
</feature>
<comment type="catalytic activity">
    <reaction evidence="8">
        <text>GTP + H2O = GDP + phosphate + H(+)</text>
        <dbReference type="Rhea" id="RHEA:19669"/>
        <dbReference type="ChEBI" id="CHEBI:15377"/>
        <dbReference type="ChEBI" id="CHEBI:15378"/>
        <dbReference type="ChEBI" id="CHEBI:37565"/>
        <dbReference type="ChEBI" id="CHEBI:43474"/>
        <dbReference type="ChEBI" id="CHEBI:58189"/>
    </reaction>
    <physiologicalReaction direction="left-to-right" evidence="8">
        <dbReference type="Rhea" id="RHEA:19670"/>
    </physiologicalReaction>
</comment>
<dbReference type="Gene3D" id="2.40.30.10">
    <property type="entry name" value="Translation factors"/>
    <property type="match status" value="2"/>
</dbReference>
<dbReference type="InterPro" id="IPR027417">
    <property type="entry name" value="P-loop_NTPase"/>
</dbReference>
<dbReference type="GO" id="GO:0005525">
    <property type="term" value="F:GTP binding"/>
    <property type="evidence" value="ECO:0007669"/>
    <property type="project" value="UniProtKB-KW"/>
</dbReference>
<keyword evidence="6" id="KW-0648">Protein biosynthesis</keyword>
<keyword evidence="4" id="KW-0547">Nucleotide-binding</keyword>
<feature type="compositionally biased region" description="Basic and acidic residues" evidence="9">
    <location>
        <begin position="574"/>
        <end position="587"/>
    </location>
</feature>
<evidence type="ECO:0000256" key="7">
    <source>
        <dbReference type="ARBA" id="ARBA00023134"/>
    </source>
</evidence>
<evidence type="ECO:0000256" key="3">
    <source>
        <dbReference type="ARBA" id="ARBA00022490"/>
    </source>
</evidence>
<dbReference type="GO" id="GO:0006412">
    <property type="term" value="P:translation"/>
    <property type="evidence" value="ECO:0007669"/>
    <property type="project" value="UniProtKB-KW"/>
</dbReference>
<evidence type="ECO:0000256" key="4">
    <source>
        <dbReference type="ARBA" id="ARBA00022741"/>
    </source>
</evidence>
<comment type="similarity">
    <text evidence="2">Belongs to the TRAFAC class translation factor GTPase superfamily. Classic translation factor GTPase family. EF-Tu/EF-1A subfamily.</text>
</comment>
<evidence type="ECO:0000259" key="10">
    <source>
        <dbReference type="PROSITE" id="PS51722"/>
    </source>
</evidence>
<evidence type="ECO:0000256" key="8">
    <source>
        <dbReference type="ARBA" id="ARBA00049117"/>
    </source>
</evidence>
<dbReference type="InterPro" id="IPR009000">
    <property type="entry name" value="Transl_B-barrel_sf"/>
</dbReference>
<dbReference type="FunFam" id="2.40.30.10:FF:000020">
    <property type="entry name" value="Translation elongation factor EF-1"/>
    <property type="match status" value="1"/>
</dbReference>
<dbReference type="InterPro" id="IPR054696">
    <property type="entry name" value="GTP-eEF1A_C"/>
</dbReference>
<evidence type="ECO:0000256" key="9">
    <source>
        <dbReference type="SAM" id="MobiDB-lite"/>
    </source>
</evidence>
<accession>A0A7S4KQT6</accession>